<sequence>MFEHWPDEVAPTLRREVSPPTPVVVDLALAIPSGTGSFRRDGIPLRIRSGGLNVSGRVPGLLHAWARTNTGNWLALVEFVLATANNRGRVPVRQWCSEAAVSPNPPARRR</sequence>
<gene>
    <name evidence="1" type="ORF">EBN03_32385</name>
</gene>
<evidence type="ECO:0000313" key="2">
    <source>
        <dbReference type="Proteomes" id="UP000279275"/>
    </source>
</evidence>
<comment type="caution">
    <text evidence="1">The sequence shown here is derived from an EMBL/GenBank/DDBJ whole genome shotgun (WGS) entry which is preliminary data.</text>
</comment>
<reference evidence="1 2" key="1">
    <citation type="submission" date="2018-10" db="EMBL/GenBank/DDBJ databases">
        <title>Isolation from cow dung.</title>
        <authorList>
            <person name="Ling L."/>
        </authorList>
    </citation>
    <scope>NUCLEOTIDE SEQUENCE [LARGE SCALE GENOMIC DNA]</scope>
    <source>
        <strain evidence="1 2">NEAU-LL90</strain>
    </source>
</reference>
<keyword evidence="2" id="KW-1185">Reference proteome</keyword>
<dbReference type="AlphaFoldDB" id="A0A3M2KSN9"/>
<accession>A0A3M2KSN9</accession>
<dbReference type="RefSeq" id="WP_122191978.1">
    <property type="nucleotide sequence ID" value="NZ_RFFH01000028.1"/>
</dbReference>
<dbReference type="EMBL" id="RFFH01000028">
    <property type="protein sequence ID" value="RMI27934.1"/>
    <property type="molecule type" value="Genomic_DNA"/>
</dbReference>
<name>A0A3M2KSN9_9NOCA</name>
<protein>
    <submittedName>
        <fullName evidence="1">Uncharacterized protein</fullName>
    </submittedName>
</protein>
<proteinExistence type="predicted"/>
<dbReference type="OrthoDB" id="4570648at2"/>
<evidence type="ECO:0000313" key="1">
    <source>
        <dbReference type="EMBL" id="RMI27934.1"/>
    </source>
</evidence>
<organism evidence="1 2">
    <name type="scientific">Nocardia stercoris</name>
    <dbReference type="NCBI Taxonomy" id="2483361"/>
    <lineage>
        <taxon>Bacteria</taxon>
        <taxon>Bacillati</taxon>
        <taxon>Actinomycetota</taxon>
        <taxon>Actinomycetes</taxon>
        <taxon>Mycobacteriales</taxon>
        <taxon>Nocardiaceae</taxon>
        <taxon>Nocardia</taxon>
    </lineage>
</organism>
<dbReference type="Proteomes" id="UP000279275">
    <property type="component" value="Unassembled WGS sequence"/>
</dbReference>